<dbReference type="GO" id="GO:0016787">
    <property type="term" value="F:hydrolase activity"/>
    <property type="evidence" value="ECO:0007669"/>
    <property type="project" value="UniProtKB-KW"/>
</dbReference>
<gene>
    <name evidence="6" type="ORF">Pfra01_001247200</name>
</gene>
<dbReference type="PANTHER" id="PTHR20884:SF8">
    <property type="entry name" value="GDP-D-GLUCOSE PHOSPHORYLASE 1"/>
    <property type="match status" value="1"/>
</dbReference>
<dbReference type="AlphaFoldDB" id="A0A9W7CVS7"/>
<evidence type="ECO:0000256" key="2">
    <source>
        <dbReference type="ARBA" id="ARBA00003049"/>
    </source>
</evidence>
<dbReference type="GO" id="GO:0005737">
    <property type="term" value="C:cytoplasm"/>
    <property type="evidence" value="ECO:0007669"/>
    <property type="project" value="UniProtKB-SubCell"/>
</dbReference>
<evidence type="ECO:0000313" key="7">
    <source>
        <dbReference type="Proteomes" id="UP001165121"/>
    </source>
</evidence>
<dbReference type="PANTHER" id="PTHR20884">
    <property type="entry name" value="GDP-D-GLUCOSE PHOSPHORYLASE 1"/>
    <property type="match status" value="1"/>
</dbReference>
<evidence type="ECO:0000256" key="4">
    <source>
        <dbReference type="ARBA" id="ARBA00018857"/>
    </source>
</evidence>
<dbReference type="InterPro" id="IPR058865">
    <property type="entry name" value="GDPGP1_C"/>
</dbReference>
<dbReference type="Pfam" id="PF26216">
    <property type="entry name" value="GDPGP1_C"/>
    <property type="match status" value="1"/>
</dbReference>
<comment type="caution">
    <text evidence="6">The sequence shown here is derived from an EMBL/GenBank/DDBJ whole genome shotgun (WGS) entry which is preliminary data.</text>
</comment>
<dbReference type="EMBL" id="BSXT01001253">
    <property type="protein sequence ID" value="GMF40534.1"/>
    <property type="molecule type" value="Genomic_DNA"/>
</dbReference>
<evidence type="ECO:0000313" key="6">
    <source>
        <dbReference type="EMBL" id="GMF40534.1"/>
    </source>
</evidence>
<dbReference type="Proteomes" id="UP001165121">
    <property type="component" value="Unassembled WGS sequence"/>
</dbReference>
<keyword evidence="7" id="KW-1185">Reference proteome</keyword>
<evidence type="ECO:0000259" key="5">
    <source>
        <dbReference type="Pfam" id="PF26216"/>
    </source>
</evidence>
<dbReference type="EC" id="2.7.7.78" evidence="3"/>
<accession>A0A9W7CVS7</accession>
<evidence type="ECO:0000256" key="1">
    <source>
        <dbReference type="ARBA" id="ARBA00000063"/>
    </source>
</evidence>
<dbReference type="OrthoDB" id="417175at2759"/>
<comment type="catalytic activity">
    <reaction evidence="1">
        <text>GDP-alpha-D-glucose + phosphate = alpha-D-glucose 1-phosphate + GDP + H(+)</text>
        <dbReference type="Rhea" id="RHEA:30387"/>
        <dbReference type="ChEBI" id="CHEBI:15378"/>
        <dbReference type="ChEBI" id="CHEBI:43474"/>
        <dbReference type="ChEBI" id="CHEBI:58189"/>
        <dbReference type="ChEBI" id="CHEBI:58601"/>
        <dbReference type="ChEBI" id="CHEBI:62230"/>
        <dbReference type="EC" id="2.7.7.78"/>
    </reaction>
</comment>
<reference evidence="6" key="1">
    <citation type="submission" date="2023-04" db="EMBL/GenBank/DDBJ databases">
        <title>Phytophthora fragariaefolia NBRC 109709.</title>
        <authorList>
            <person name="Ichikawa N."/>
            <person name="Sato H."/>
            <person name="Tonouchi N."/>
        </authorList>
    </citation>
    <scope>NUCLEOTIDE SEQUENCE</scope>
    <source>
        <strain evidence="6">NBRC 109709</strain>
    </source>
</reference>
<dbReference type="GO" id="GO:0000166">
    <property type="term" value="F:nucleotide binding"/>
    <property type="evidence" value="ECO:0007669"/>
    <property type="project" value="UniProtKB-KW"/>
</dbReference>
<dbReference type="GO" id="GO:0006006">
    <property type="term" value="P:glucose metabolic process"/>
    <property type="evidence" value="ECO:0007669"/>
    <property type="project" value="TreeGrafter"/>
</dbReference>
<dbReference type="GO" id="GO:0005085">
    <property type="term" value="F:guanyl-nucleotide exchange factor activity"/>
    <property type="evidence" value="ECO:0007669"/>
    <property type="project" value="UniProtKB-KW"/>
</dbReference>
<sequence length="284" mass="31499">MSLLWYKNRSIEILYSAVVVFKQVDPFQYEQVRGHLLYVLDMNAIKPQIMTREFLLYALGISHAMQHQGFALGTLYLGIATIPTHAHRGTTGFNSAGAWSSVNHFHLQGFFFPEIDGESSTIFPVANQPREVMFCADGAVVKKIPTWKTSCYVIAPEGDGSDAAQVAEIAWVLLEITQSREIPHNILIVGDVIFVFPRQQQRENGLGLIFAETGNIDKTSIRSGRLRIAVAELSGLIIAGDQMVYENLTEDMFNAILQNEISLSPVCLDVPADLNSSISLTYGF</sequence>
<organism evidence="6 7">
    <name type="scientific">Phytophthora fragariaefolia</name>
    <dbReference type="NCBI Taxonomy" id="1490495"/>
    <lineage>
        <taxon>Eukaryota</taxon>
        <taxon>Sar</taxon>
        <taxon>Stramenopiles</taxon>
        <taxon>Oomycota</taxon>
        <taxon>Peronosporomycetes</taxon>
        <taxon>Peronosporales</taxon>
        <taxon>Peronosporaceae</taxon>
        <taxon>Phytophthora</taxon>
    </lineage>
</organism>
<name>A0A9W7CVS7_9STRA</name>
<feature type="domain" description="GDPGP1-like C-terminal" evidence="5">
    <location>
        <begin position="131"/>
        <end position="264"/>
    </location>
</feature>
<proteinExistence type="predicted"/>
<comment type="function">
    <text evidence="2">Specific and highly efficient GDP-D-glucose phosphorylase regulating the levels of GDP-D-glucose in cells.</text>
</comment>
<dbReference type="InterPro" id="IPR026506">
    <property type="entry name" value="GDPGP"/>
</dbReference>
<protein>
    <recommendedName>
        <fullName evidence="4">GDP-D-glucose phosphorylase 1</fullName>
        <ecNumber evidence="3">2.7.7.78</ecNumber>
    </recommendedName>
</protein>
<evidence type="ECO:0000256" key="3">
    <source>
        <dbReference type="ARBA" id="ARBA00012507"/>
    </source>
</evidence>
<dbReference type="GO" id="GO:0080048">
    <property type="term" value="F:GDP-D-glucose phosphorylase activity"/>
    <property type="evidence" value="ECO:0007669"/>
    <property type="project" value="UniProtKB-EC"/>
</dbReference>